<gene>
    <name evidence="3" type="ORF">GCM10009093_00410</name>
</gene>
<evidence type="ECO:0000313" key="4">
    <source>
        <dbReference type="Proteomes" id="UP001500791"/>
    </source>
</evidence>
<evidence type="ECO:0000256" key="1">
    <source>
        <dbReference type="SAM" id="MobiDB-lite"/>
    </source>
</evidence>
<proteinExistence type="predicted"/>
<dbReference type="RefSeq" id="WP_243862985.1">
    <property type="nucleotide sequence ID" value="NZ_BAAAEJ010000001.1"/>
</dbReference>
<reference evidence="3 4" key="1">
    <citation type="journal article" date="2019" name="Int. J. Syst. Evol. Microbiol.">
        <title>The Global Catalogue of Microorganisms (GCM) 10K type strain sequencing project: providing services to taxonomists for standard genome sequencing and annotation.</title>
        <authorList>
            <consortium name="The Broad Institute Genomics Platform"/>
            <consortium name="The Broad Institute Genome Sequencing Center for Infectious Disease"/>
            <person name="Wu L."/>
            <person name="Ma J."/>
        </authorList>
    </citation>
    <scope>NUCLEOTIDE SEQUENCE [LARGE SCALE GENOMIC DNA]</scope>
    <source>
        <strain evidence="3 4">JCM 13476</strain>
    </source>
</reference>
<comment type="caution">
    <text evidence="3">The sequence shown here is derived from an EMBL/GenBank/DDBJ whole genome shotgun (WGS) entry which is preliminary data.</text>
</comment>
<evidence type="ECO:0000313" key="3">
    <source>
        <dbReference type="EMBL" id="GAA0377185.1"/>
    </source>
</evidence>
<dbReference type="Proteomes" id="UP001500791">
    <property type="component" value="Unassembled WGS sequence"/>
</dbReference>
<feature type="region of interest" description="Disordered" evidence="1">
    <location>
        <begin position="94"/>
        <end position="118"/>
    </location>
</feature>
<name>A0ABN0XYY5_9CAUL</name>
<sequence>MLSFPLALATMVATLQAASTPATPLVVSYGDAVLCAGVTQAGSELEGNETARGRRLFDAALYWSLTTIQLGQASGRPPIQTERDMTNARIRSVRDLSQRESRMSERLESCMKSAPSLN</sequence>
<feature type="compositionally biased region" description="Basic and acidic residues" evidence="1">
    <location>
        <begin position="94"/>
        <end position="109"/>
    </location>
</feature>
<organism evidence="3 4">
    <name type="scientific">Brevundimonas terrae</name>
    <dbReference type="NCBI Taxonomy" id="363631"/>
    <lineage>
        <taxon>Bacteria</taxon>
        <taxon>Pseudomonadati</taxon>
        <taxon>Pseudomonadota</taxon>
        <taxon>Alphaproteobacteria</taxon>
        <taxon>Caulobacterales</taxon>
        <taxon>Caulobacteraceae</taxon>
        <taxon>Brevundimonas</taxon>
    </lineage>
</organism>
<protein>
    <submittedName>
        <fullName evidence="3">Uncharacterized protein</fullName>
    </submittedName>
</protein>
<keyword evidence="4" id="KW-1185">Reference proteome</keyword>
<feature type="chain" id="PRO_5045547038" evidence="2">
    <location>
        <begin position="18"/>
        <end position="118"/>
    </location>
</feature>
<keyword evidence="2" id="KW-0732">Signal</keyword>
<dbReference type="EMBL" id="BAAAEJ010000001">
    <property type="protein sequence ID" value="GAA0377185.1"/>
    <property type="molecule type" value="Genomic_DNA"/>
</dbReference>
<accession>A0ABN0XYY5</accession>
<feature type="signal peptide" evidence="2">
    <location>
        <begin position="1"/>
        <end position="17"/>
    </location>
</feature>
<evidence type="ECO:0000256" key="2">
    <source>
        <dbReference type="SAM" id="SignalP"/>
    </source>
</evidence>